<accession>A0AAV6TGZ5</accession>
<evidence type="ECO:0000313" key="1">
    <source>
        <dbReference type="EMBL" id="KAG8170916.1"/>
    </source>
</evidence>
<dbReference type="EMBL" id="JAFNEN010004695">
    <property type="protein sequence ID" value="KAG8170916.1"/>
    <property type="molecule type" value="Genomic_DNA"/>
</dbReference>
<keyword evidence="2" id="KW-1185">Reference proteome</keyword>
<feature type="non-terminal residue" evidence="1">
    <location>
        <position position="1"/>
    </location>
</feature>
<reference evidence="1 2" key="1">
    <citation type="journal article" date="2022" name="Nat. Ecol. Evol.">
        <title>A masculinizing supergene underlies an exaggerated male reproductive morph in a spider.</title>
        <authorList>
            <person name="Hendrickx F."/>
            <person name="De Corte Z."/>
            <person name="Sonet G."/>
            <person name="Van Belleghem S.M."/>
            <person name="Kostlbacher S."/>
            <person name="Vangestel C."/>
        </authorList>
    </citation>
    <scope>NUCLEOTIDE SEQUENCE [LARGE SCALE GENOMIC DNA]</scope>
    <source>
        <strain evidence="1">W744_W776</strain>
    </source>
</reference>
<proteinExistence type="predicted"/>
<organism evidence="1 2">
    <name type="scientific">Oedothorax gibbosus</name>
    <dbReference type="NCBI Taxonomy" id="931172"/>
    <lineage>
        <taxon>Eukaryota</taxon>
        <taxon>Metazoa</taxon>
        <taxon>Ecdysozoa</taxon>
        <taxon>Arthropoda</taxon>
        <taxon>Chelicerata</taxon>
        <taxon>Arachnida</taxon>
        <taxon>Araneae</taxon>
        <taxon>Araneomorphae</taxon>
        <taxon>Entelegynae</taxon>
        <taxon>Araneoidea</taxon>
        <taxon>Linyphiidae</taxon>
        <taxon>Erigoninae</taxon>
        <taxon>Oedothorax</taxon>
    </lineage>
</organism>
<evidence type="ECO:0000313" key="2">
    <source>
        <dbReference type="Proteomes" id="UP000827092"/>
    </source>
</evidence>
<dbReference type="AlphaFoldDB" id="A0AAV6TGZ5"/>
<protein>
    <submittedName>
        <fullName evidence="1">Uncharacterized protein</fullName>
    </submittedName>
</protein>
<name>A0AAV6TGZ5_9ARAC</name>
<dbReference type="Proteomes" id="UP000827092">
    <property type="component" value="Unassembled WGS sequence"/>
</dbReference>
<gene>
    <name evidence="1" type="ORF">JTE90_012554</name>
</gene>
<comment type="caution">
    <text evidence="1">The sequence shown here is derived from an EMBL/GenBank/DDBJ whole genome shotgun (WGS) entry which is preliminary data.</text>
</comment>
<sequence length="67" mass="7288">DQCESLLCSLKGNYNTGLQYLCNSFPKEVGLKKACLAAIQRKDLNLTTSSKVCELHFGQADSCISTS</sequence>